<evidence type="ECO:0000256" key="1">
    <source>
        <dbReference type="ARBA" id="ARBA00023002"/>
    </source>
</evidence>
<evidence type="ECO:0000256" key="4">
    <source>
        <dbReference type="PIRSR" id="PIRSR000097-3"/>
    </source>
</evidence>
<evidence type="ECO:0000313" key="6">
    <source>
        <dbReference type="EMBL" id="TKA81465.1"/>
    </source>
</evidence>
<dbReference type="Pfam" id="PF00248">
    <property type="entry name" value="Aldo_ket_red"/>
    <property type="match status" value="1"/>
</dbReference>
<dbReference type="STRING" id="329884.A0A4U0Y1P1"/>
<feature type="binding site" evidence="3">
    <location>
        <position position="142"/>
    </location>
    <ligand>
        <name>substrate</name>
    </ligand>
</feature>
<feature type="site" description="Lowers pKa of active site Tyr" evidence="4">
    <location>
        <position position="109"/>
    </location>
</feature>
<reference evidence="6 7" key="1">
    <citation type="submission" date="2017-03" db="EMBL/GenBank/DDBJ databases">
        <title>Genomes of endolithic fungi from Antarctica.</title>
        <authorList>
            <person name="Coleine C."/>
            <person name="Masonjones S."/>
            <person name="Stajich J.E."/>
        </authorList>
    </citation>
    <scope>NUCLEOTIDE SEQUENCE [LARGE SCALE GENOMIC DNA]</scope>
    <source>
        <strain evidence="6 7">CCFEE 5184</strain>
    </source>
</reference>
<name>A0A4U0Y1P1_9PEZI</name>
<feature type="active site" description="Proton donor" evidence="2">
    <location>
        <position position="84"/>
    </location>
</feature>
<comment type="caution">
    <text evidence="6">The sequence shown here is derived from an EMBL/GenBank/DDBJ whole genome shotgun (WGS) entry which is preliminary data.</text>
</comment>
<evidence type="ECO:0000313" key="7">
    <source>
        <dbReference type="Proteomes" id="UP000309340"/>
    </source>
</evidence>
<dbReference type="GO" id="GO:0016616">
    <property type="term" value="F:oxidoreductase activity, acting on the CH-OH group of donors, NAD or NADP as acceptor"/>
    <property type="evidence" value="ECO:0007669"/>
    <property type="project" value="UniProtKB-ARBA"/>
</dbReference>
<dbReference type="PANTHER" id="PTHR11732">
    <property type="entry name" value="ALDO/KETO REDUCTASE"/>
    <property type="match status" value="1"/>
</dbReference>
<dbReference type="AlphaFoldDB" id="A0A4U0Y1P1"/>
<dbReference type="CDD" id="cd19071">
    <property type="entry name" value="AKR_AKR1-5-like"/>
    <property type="match status" value="1"/>
</dbReference>
<dbReference type="InterPro" id="IPR018170">
    <property type="entry name" value="Aldo/ket_reductase_CS"/>
</dbReference>
<dbReference type="PRINTS" id="PR00069">
    <property type="entry name" value="ALDKETRDTASE"/>
</dbReference>
<dbReference type="Gene3D" id="3.20.20.100">
    <property type="entry name" value="NADP-dependent oxidoreductase domain"/>
    <property type="match status" value="1"/>
</dbReference>
<dbReference type="PROSITE" id="PS00062">
    <property type="entry name" value="ALDOKETO_REDUCTASE_2"/>
    <property type="match status" value="1"/>
</dbReference>
<dbReference type="PIRSF" id="PIRSF000097">
    <property type="entry name" value="AKR"/>
    <property type="match status" value="1"/>
</dbReference>
<dbReference type="InterPro" id="IPR020471">
    <property type="entry name" value="AKR"/>
</dbReference>
<dbReference type="Proteomes" id="UP000309340">
    <property type="component" value="Unassembled WGS sequence"/>
</dbReference>
<evidence type="ECO:0000256" key="2">
    <source>
        <dbReference type="PIRSR" id="PIRSR000097-1"/>
    </source>
</evidence>
<dbReference type="OrthoDB" id="416253at2759"/>
<evidence type="ECO:0000259" key="5">
    <source>
        <dbReference type="Pfam" id="PF00248"/>
    </source>
</evidence>
<dbReference type="InterPro" id="IPR023210">
    <property type="entry name" value="NADP_OxRdtase_dom"/>
</dbReference>
<proteinExistence type="predicted"/>
<evidence type="ECO:0000256" key="3">
    <source>
        <dbReference type="PIRSR" id="PIRSR000097-2"/>
    </source>
</evidence>
<organism evidence="6 7">
    <name type="scientific">Friedmanniomyces simplex</name>
    <dbReference type="NCBI Taxonomy" id="329884"/>
    <lineage>
        <taxon>Eukaryota</taxon>
        <taxon>Fungi</taxon>
        <taxon>Dikarya</taxon>
        <taxon>Ascomycota</taxon>
        <taxon>Pezizomycotina</taxon>
        <taxon>Dothideomycetes</taxon>
        <taxon>Dothideomycetidae</taxon>
        <taxon>Mycosphaerellales</taxon>
        <taxon>Teratosphaeriaceae</taxon>
        <taxon>Friedmanniomyces</taxon>
    </lineage>
</organism>
<feature type="domain" description="NADP-dependent oxidoreductase" evidence="5">
    <location>
        <begin position="52"/>
        <end position="322"/>
    </location>
</feature>
<gene>
    <name evidence="6" type="ORF">B0A55_02944</name>
</gene>
<dbReference type="SUPFAM" id="SSF51430">
    <property type="entry name" value="NAD(P)-linked oxidoreductase"/>
    <property type="match status" value="1"/>
</dbReference>
<keyword evidence="1" id="KW-0560">Oxidoreductase</keyword>
<dbReference type="PROSITE" id="PS00798">
    <property type="entry name" value="ALDOKETO_REDUCTASE_1"/>
    <property type="match status" value="1"/>
</dbReference>
<keyword evidence="7" id="KW-1185">Reference proteome</keyword>
<accession>A0A4U0Y1P1</accession>
<dbReference type="InterPro" id="IPR036812">
    <property type="entry name" value="NAD(P)_OxRdtase_dom_sf"/>
</dbReference>
<dbReference type="EMBL" id="NAJQ01000051">
    <property type="protein sequence ID" value="TKA81465.1"/>
    <property type="molecule type" value="Genomic_DNA"/>
</dbReference>
<protein>
    <recommendedName>
        <fullName evidence="5">NADP-dependent oxidoreductase domain-containing protein</fullName>
    </recommendedName>
</protein>
<sequence>MSSRTLSSAINRVSQVTQHLSSQAPLKQQLRLASTSSNTSFKLNTGASIPAIGFGTWQDKDAQEPAVTAALKSGYRHIDTARIYGTEPAVGAAIKKSGVPREQIFLVTKLWNNSHAPGDVERALDASLRDLGTEYVDLYLMHWPSAFKASEELMPKDGSGKLAGGETDYVETYKAMEECFKSGKAKAIGVSNFSRSEMERLLKETSVVPAAHQMELHPYLQQPSFDAFHKDNGIHITQYSPFGNQNPIYTKGENMGKLIDDPVLAEIGQKYGKTGPQVALAWGIAHGRSVIPKSKTESRIQANFAGDFHLEAEDVKKIDALDKKMRFNDPSKPFKYAFYSDLDGKQ</sequence>
<dbReference type="FunFam" id="3.20.20.100:FF:000002">
    <property type="entry name" value="2,5-diketo-D-gluconic acid reductase A"/>
    <property type="match status" value="1"/>
</dbReference>